<feature type="region of interest" description="Disordered" evidence="1">
    <location>
        <begin position="100"/>
        <end position="119"/>
    </location>
</feature>
<feature type="compositionally biased region" description="Basic and acidic residues" evidence="1">
    <location>
        <begin position="720"/>
        <end position="732"/>
    </location>
</feature>
<feature type="region of interest" description="Disordered" evidence="1">
    <location>
        <begin position="706"/>
        <end position="751"/>
    </location>
</feature>
<feature type="compositionally biased region" description="Low complexity" evidence="1">
    <location>
        <begin position="78"/>
        <end position="90"/>
    </location>
</feature>
<feature type="compositionally biased region" description="Polar residues" evidence="1">
    <location>
        <begin position="103"/>
        <end position="112"/>
    </location>
</feature>
<evidence type="ECO:0000313" key="4">
    <source>
        <dbReference type="Proteomes" id="UP000095149"/>
    </source>
</evidence>
<feature type="region of interest" description="Disordered" evidence="1">
    <location>
        <begin position="784"/>
        <end position="824"/>
    </location>
</feature>
<dbReference type="EMBL" id="MEKH01000006">
    <property type="protein sequence ID" value="ODO07135.1"/>
    <property type="molecule type" value="Genomic_DNA"/>
</dbReference>
<proteinExistence type="predicted"/>
<feature type="compositionally biased region" description="Basic and acidic residues" evidence="1">
    <location>
        <begin position="812"/>
        <end position="824"/>
    </location>
</feature>
<keyword evidence="2" id="KW-0812">Transmembrane</keyword>
<dbReference type="PANTHER" id="PTHR35872">
    <property type="entry name" value="INTEGRAL MEMBRANE PROTEIN (AFU_ORTHOLOGUE AFUA_5G07110)"/>
    <property type="match status" value="1"/>
</dbReference>
<dbReference type="PANTHER" id="PTHR35872:SF2">
    <property type="entry name" value="INTEGRAL MEMBRANE PROTEIN (AFU_ORTHOLOGUE AFUA_5G07110)"/>
    <property type="match status" value="1"/>
</dbReference>
<comment type="caution">
    <text evidence="3">The sequence shown here is derived from an EMBL/GenBank/DDBJ whole genome shotgun (WGS) entry which is preliminary data.</text>
</comment>
<dbReference type="OrthoDB" id="3365211at2759"/>
<evidence type="ECO:0000313" key="3">
    <source>
        <dbReference type="EMBL" id="ODO07135.1"/>
    </source>
</evidence>
<feature type="region of interest" description="Disordered" evidence="1">
    <location>
        <begin position="273"/>
        <end position="397"/>
    </location>
</feature>
<dbReference type="Proteomes" id="UP000095149">
    <property type="component" value="Unassembled WGS sequence"/>
</dbReference>
<organism evidence="3 4">
    <name type="scientific">Cryptococcus amylolentus CBS 6273</name>
    <dbReference type="NCBI Taxonomy" id="1296118"/>
    <lineage>
        <taxon>Eukaryota</taxon>
        <taxon>Fungi</taxon>
        <taxon>Dikarya</taxon>
        <taxon>Basidiomycota</taxon>
        <taxon>Agaricomycotina</taxon>
        <taxon>Tremellomycetes</taxon>
        <taxon>Tremellales</taxon>
        <taxon>Cryptococcaceae</taxon>
        <taxon>Cryptococcus</taxon>
    </lineage>
</organism>
<evidence type="ECO:0000256" key="2">
    <source>
        <dbReference type="SAM" id="Phobius"/>
    </source>
</evidence>
<dbReference type="InterPro" id="IPR021369">
    <property type="entry name" value="DUF2985"/>
</dbReference>
<gene>
    <name evidence="3" type="ORF">I350_04506</name>
</gene>
<name>A0A1E3K269_9TREE</name>
<accession>A0A1E3K269</accession>
<feature type="transmembrane region" description="Helical" evidence="2">
    <location>
        <begin position="451"/>
        <end position="472"/>
    </location>
</feature>
<feature type="region of interest" description="Disordered" evidence="1">
    <location>
        <begin position="149"/>
        <end position="226"/>
    </location>
</feature>
<sequence>MSPSPPTNDVPSANNPVTSQTAPAAPTSPGPPISTPLPFDPTSTPSQLAPIHVQPRPTDPAPYSAPAAPAHQRRRRSATTTAQQRPRTASVVQDLFETMPTAAVTTPSTTRPQAVVGTPDVERSASLASAFGGGSGFAGGRARSYTVSVTMPARQASGDDKRVPKRQASHGVELGQGRFASPSSSRRRRGTGSEGDWAESKAQTRARRGSSPVGYEVGEEGRQHELSDEMVGVLDCVDPQVATMNHLQNMTNSVMFPYLPSVWSRRPDIRLSPDSSDESLAPLQPSQDNVHPVAPATRFRSASTSSRRGSLSLGRLITGRGRQEDEEGVVKSAPPGVSWEGAHPLAIPEEEPQPGVKEAPPMDDSALDTATSKTTTQPPTALSKPSQSHSSLSLSSQVDSLDLSQEQDAADHARIDRHIHHLLSSSQKQKLRLALKGLWAFVKTPMGFVTAIYGFLVVFWGAAIVLFLLGWIDVGGGDKQSVWVEISSQVVNGLFTVTGVGLIPWRSLDTYRMGVIWTLKRRGERRRDKLGLPPIDDPNDLPDPRTIPGYIHVLNEQEYAKLAHHQEKFALSQTWYKPHATATHRAFPIRWALWNTILMDLNSVFQCILCGCMWGMRWRQRPAWTTGCLIPLSFLCGIGASLLIFLGSKRTKKEIILSQKLRQALGVPLAIAQPSTLDPNDPLVLNGIPASEKKEERLGDVRGRARDGGAIVGEGGGGDGWERERERGRRETVTFGAKGGKGEKEKEDHRHRGLTLPSSFHPHSGYAHLSSLPEDTKVEVESPMVMTPSSGAGGGIGEGEKRQGSGLVTVREGGDEKDLPGVGV</sequence>
<feature type="compositionally biased region" description="Gly residues" evidence="1">
    <location>
        <begin position="710"/>
        <end position="719"/>
    </location>
</feature>
<feature type="compositionally biased region" description="Basic and acidic residues" evidence="1">
    <location>
        <begin position="740"/>
        <end position="750"/>
    </location>
</feature>
<dbReference type="AlphaFoldDB" id="A0A1E3K269"/>
<feature type="compositionally biased region" description="Low complexity" evidence="1">
    <location>
        <begin position="16"/>
        <end position="25"/>
    </location>
</feature>
<feature type="transmembrane region" description="Helical" evidence="2">
    <location>
        <begin position="622"/>
        <end position="646"/>
    </location>
</feature>
<protein>
    <submittedName>
        <fullName evidence="3">Uncharacterized protein</fullName>
    </submittedName>
</protein>
<reference evidence="3 4" key="1">
    <citation type="submission" date="2016-06" db="EMBL/GenBank/DDBJ databases">
        <title>Evolution of pathogenesis and genome organization in the Tremellales.</title>
        <authorList>
            <person name="Cuomo C."/>
            <person name="Litvintseva A."/>
            <person name="Heitman J."/>
            <person name="Chen Y."/>
            <person name="Sun S."/>
            <person name="Springer D."/>
            <person name="Dromer F."/>
            <person name="Young S."/>
            <person name="Zeng Q."/>
            <person name="Chapman S."/>
            <person name="Gujja S."/>
            <person name="Saif S."/>
            <person name="Birren B."/>
        </authorList>
    </citation>
    <scope>NUCLEOTIDE SEQUENCE [LARGE SCALE GENOMIC DNA]</scope>
    <source>
        <strain evidence="3 4">CBS 6273</strain>
    </source>
</reference>
<evidence type="ECO:0000256" key="1">
    <source>
        <dbReference type="SAM" id="MobiDB-lite"/>
    </source>
</evidence>
<feature type="compositionally biased region" description="Low complexity" evidence="1">
    <location>
        <begin position="369"/>
        <end position="397"/>
    </location>
</feature>
<keyword evidence="2" id="KW-0472">Membrane</keyword>
<feature type="compositionally biased region" description="Pro residues" evidence="1">
    <location>
        <begin position="26"/>
        <end position="39"/>
    </location>
</feature>
<keyword evidence="2" id="KW-1133">Transmembrane helix</keyword>
<dbReference type="Pfam" id="PF11204">
    <property type="entry name" value="DUF2985"/>
    <property type="match status" value="1"/>
</dbReference>
<feature type="region of interest" description="Disordered" evidence="1">
    <location>
        <begin position="1"/>
        <end position="91"/>
    </location>
</feature>
<feature type="compositionally biased region" description="Low complexity" evidence="1">
    <location>
        <begin position="61"/>
        <end position="70"/>
    </location>
</feature>
<feature type="compositionally biased region" description="Low complexity" evidence="1">
    <location>
        <begin position="297"/>
        <end position="320"/>
    </location>
</feature>